<dbReference type="RefSeq" id="WP_344068192.1">
    <property type="nucleotide sequence ID" value="NZ_BAAAPN010000097.1"/>
</dbReference>
<protein>
    <recommendedName>
        <fullName evidence="4">VanZ family protein</fullName>
    </recommendedName>
</protein>
<evidence type="ECO:0000313" key="2">
    <source>
        <dbReference type="EMBL" id="GAA1772959.1"/>
    </source>
</evidence>
<keyword evidence="1" id="KW-0812">Transmembrane</keyword>
<gene>
    <name evidence="2" type="ORF">GCM10009810_32770</name>
</gene>
<evidence type="ECO:0000313" key="3">
    <source>
        <dbReference type="Proteomes" id="UP001501475"/>
    </source>
</evidence>
<evidence type="ECO:0008006" key="4">
    <source>
        <dbReference type="Google" id="ProtNLM"/>
    </source>
</evidence>
<comment type="caution">
    <text evidence="2">The sequence shown here is derived from an EMBL/GenBank/DDBJ whole genome shotgun (WGS) entry which is preliminary data.</text>
</comment>
<keyword evidence="1" id="KW-0472">Membrane</keyword>
<feature type="transmembrane region" description="Helical" evidence="1">
    <location>
        <begin position="59"/>
        <end position="77"/>
    </location>
</feature>
<organism evidence="2 3">
    <name type="scientific">Nostocoides vanveenii</name>
    <dbReference type="NCBI Taxonomy" id="330835"/>
    <lineage>
        <taxon>Bacteria</taxon>
        <taxon>Bacillati</taxon>
        <taxon>Actinomycetota</taxon>
        <taxon>Actinomycetes</taxon>
        <taxon>Micrococcales</taxon>
        <taxon>Intrasporangiaceae</taxon>
        <taxon>Nostocoides</taxon>
    </lineage>
</organism>
<dbReference type="EMBL" id="BAAAPN010000097">
    <property type="protein sequence ID" value="GAA1772959.1"/>
    <property type="molecule type" value="Genomic_DNA"/>
</dbReference>
<feature type="transmembrane region" description="Helical" evidence="1">
    <location>
        <begin position="29"/>
        <end position="47"/>
    </location>
</feature>
<keyword evidence="3" id="KW-1185">Reference proteome</keyword>
<evidence type="ECO:0000256" key="1">
    <source>
        <dbReference type="SAM" id="Phobius"/>
    </source>
</evidence>
<sequence>MSGTPRAADRPNSIEDVVLRSRYRLPLRVLTALALLANAVAVFMPGGDGVPLFSYADKMIHVLIFAVPAFLGLLAGLPRRPWLAGLAVYAPVTEILQATLIPSRDGSFGDLTADLLGLVSAAVVWHGIRENGTYADDGPERAVAGRHARDR</sequence>
<keyword evidence="1" id="KW-1133">Transmembrane helix</keyword>
<proteinExistence type="predicted"/>
<accession>A0ABP4XC25</accession>
<dbReference type="Proteomes" id="UP001501475">
    <property type="component" value="Unassembled WGS sequence"/>
</dbReference>
<name>A0ABP4XC25_9MICO</name>
<reference evidence="3" key="1">
    <citation type="journal article" date="2019" name="Int. J. Syst. Evol. Microbiol.">
        <title>The Global Catalogue of Microorganisms (GCM) 10K type strain sequencing project: providing services to taxonomists for standard genome sequencing and annotation.</title>
        <authorList>
            <consortium name="The Broad Institute Genomics Platform"/>
            <consortium name="The Broad Institute Genome Sequencing Center for Infectious Disease"/>
            <person name="Wu L."/>
            <person name="Ma J."/>
        </authorList>
    </citation>
    <scope>NUCLEOTIDE SEQUENCE [LARGE SCALE GENOMIC DNA]</scope>
    <source>
        <strain evidence="3">JCM 15591</strain>
    </source>
</reference>